<comment type="similarity">
    <text evidence="2">Belongs to the BORCS7 family.</text>
</comment>
<dbReference type="InterPro" id="IPR032143">
    <property type="entry name" value="BORCS7"/>
</dbReference>
<dbReference type="GO" id="GO:0099078">
    <property type="term" value="C:BORC complex"/>
    <property type="evidence" value="ECO:0007669"/>
    <property type="project" value="TreeGrafter"/>
</dbReference>
<gene>
    <name evidence="6" type="ORF">B4U80_11364</name>
</gene>
<dbReference type="GO" id="GO:0005765">
    <property type="term" value="C:lysosomal membrane"/>
    <property type="evidence" value="ECO:0007669"/>
    <property type="project" value="UniProtKB-SubCell"/>
</dbReference>
<dbReference type="AlphaFoldDB" id="A0A443S746"/>
<organism evidence="6 7">
    <name type="scientific">Leptotrombidium deliense</name>
    <dbReference type="NCBI Taxonomy" id="299467"/>
    <lineage>
        <taxon>Eukaryota</taxon>
        <taxon>Metazoa</taxon>
        <taxon>Ecdysozoa</taxon>
        <taxon>Arthropoda</taxon>
        <taxon>Chelicerata</taxon>
        <taxon>Arachnida</taxon>
        <taxon>Acari</taxon>
        <taxon>Acariformes</taxon>
        <taxon>Trombidiformes</taxon>
        <taxon>Prostigmata</taxon>
        <taxon>Anystina</taxon>
        <taxon>Parasitengona</taxon>
        <taxon>Trombiculoidea</taxon>
        <taxon>Trombiculidae</taxon>
        <taxon>Leptotrombidium</taxon>
    </lineage>
</organism>
<sequence length="88" mass="9806">MSKTKDLYCESKTRLGERIAGNVSSCASIARQVIRGSKSSDLLSQSAKNFASHEYFIENTENNLKKMNLVSNQMNIQLSLILVSTCIF</sequence>
<dbReference type="PANTHER" id="PTHR31397:SF1">
    <property type="entry name" value="BLOC-1-RELATED COMPLEX SUBUNIT 7"/>
    <property type="match status" value="1"/>
</dbReference>
<keyword evidence="5" id="KW-0458">Lysosome</keyword>
<evidence type="ECO:0000313" key="7">
    <source>
        <dbReference type="Proteomes" id="UP000288716"/>
    </source>
</evidence>
<evidence type="ECO:0000256" key="5">
    <source>
        <dbReference type="ARBA" id="ARBA00023228"/>
    </source>
</evidence>
<comment type="subcellular location">
    <subcellularLocation>
        <location evidence="1">Lysosome membrane</location>
    </subcellularLocation>
</comment>
<proteinExistence type="inferred from homology"/>
<keyword evidence="4" id="KW-0472">Membrane</keyword>
<protein>
    <recommendedName>
        <fullName evidence="3">BLOC-1-related complex subunit 7</fullName>
    </recommendedName>
</protein>
<dbReference type="OrthoDB" id="5567844at2759"/>
<dbReference type="EMBL" id="NCKV01006591">
    <property type="protein sequence ID" value="RWS23360.1"/>
    <property type="molecule type" value="Genomic_DNA"/>
</dbReference>
<dbReference type="Proteomes" id="UP000288716">
    <property type="component" value="Unassembled WGS sequence"/>
</dbReference>
<evidence type="ECO:0000256" key="4">
    <source>
        <dbReference type="ARBA" id="ARBA00023136"/>
    </source>
</evidence>
<dbReference type="VEuPathDB" id="VectorBase:LDEU008680"/>
<keyword evidence="7" id="KW-1185">Reference proteome</keyword>
<accession>A0A443S746</accession>
<evidence type="ECO:0000313" key="6">
    <source>
        <dbReference type="EMBL" id="RWS23360.1"/>
    </source>
</evidence>
<comment type="caution">
    <text evidence="6">The sequence shown here is derived from an EMBL/GenBank/DDBJ whole genome shotgun (WGS) entry which is preliminary data.</text>
</comment>
<evidence type="ECO:0000256" key="1">
    <source>
        <dbReference type="ARBA" id="ARBA00004656"/>
    </source>
</evidence>
<dbReference type="STRING" id="299467.A0A443S746"/>
<name>A0A443S746_9ACAR</name>
<evidence type="ECO:0000256" key="2">
    <source>
        <dbReference type="ARBA" id="ARBA00005433"/>
    </source>
</evidence>
<dbReference type="PANTHER" id="PTHR31397">
    <property type="entry name" value="BLOC-1-RELATED COMPLEX SUBUNIT 7 BORSC7"/>
    <property type="match status" value="1"/>
</dbReference>
<dbReference type="Pfam" id="PF16088">
    <property type="entry name" value="BORCS7"/>
    <property type="match status" value="1"/>
</dbReference>
<evidence type="ECO:0000256" key="3">
    <source>
        <dbReference type="ARBA" id="ARBA00022295"/>
    </source>
</evidence>
<reference evidence="6 7" key="1">
    <citation type="journal article" date="2018" name="Gigascience">
        <title>Genomes of trombidid mites reveal novel predicted allergens and laterally-transferred genes associated with secondary metabolism.</title>
        <authorList>
            <person name="Dong X."/>
            <person name="Chaisiri K."/>
            <person name="Xia D."/>
            <person name="Armstrong S.D."/>
            <person name="Fang Y."/>
            <person name="Donnelly M.J."/>
            <person name="Kadowaki T."/>
            <person name="McGarry J.W."/>
            <person name="Darby A.C."/>
            <person name="Makepeace B.L."/>
        </authorList>
    </citation>
    <scope>NUCLEOTIDE SEQUENCE [LARGE SCALE GENOMIC DNA]</scope>
    <source>
        <strain evidence="6">UoL-UT</strain>
    </source>
</reference>